<keyword evidence="1" id="KW-0175">Coiled coil</keyword>
<feature type="coiled-coil region" evidence="1">
    <location>
        <begin position="111"/>
        <end position="138"/>
    </location>
</feature>
<evidence type="ECO:0000256" key="1">
    <source>
        <dbReference type="SAM" id="Coils"/>
    </source>
</evidence>
<dbReference type="InterPro" id="IPR036638">
    <property type="entry name" value="HLH_DNA-bd_sf"/>
</dbReference>
<feature type="domain" description="BHLH" evidence="3">
    <location>
        <begin position="31"/>
        <end position="114"/>
    </location>
</feature>
<reference evidence="4 5" key="1">
    <citation type="submission" date="2016-07" db="EMBL/GenBank/DDBJ databases">
        <title>Pervasive Adenine N6-methylation of Active Genes in Fungi.</title>
        <authorList>
            <consortium name="DOE Joint Genome Institute"/>
            <person name="Mondo S.J."/>
            <person name="Dannebaum R.O."/>
            <person name="Kuo R.C."/>
            <person name="Labutti K."/>
            <person name="Haridas S."/>
            <person name="Kuo A."/>
            <person name="Salamov A."/>
            <person name="Ahrendt S.R."/>
            <person name="Lipzen A."/>
            <person name="Sullivan W."/>
            <person name="Andreopoulos W.B."/>
            <person name="Clum A."/>
            <person name="Lindquist E."/>
            <person name="Daum C."/>
            <person name="Ramamoorthy G.K."/>
            <person name="Gryganskyi A."/>
            <person name="Culley D."/>
            <person name="Magnuson J.K."/>
            <person name="James T.Y."/>
            <person name="O'Malley M.A."/>
            <person name="Stajich J.E."/>
            <person name="Spatafora J.W."/>
            <person name="Visel A."/>
            <person name="Grigoriev I.V."/>
        </authorList>
    </citation>
    <scope>NUCLEOTIDE SEQUENCE [LARGE SCALE GENOMIC DNA]</scope>
    <source>
        <strain evidence="4 5">JEL800</strain>
    </source>
</reference>
<keyword evidence="5" id="KW-1185">Reference proteome</keyword>
<organism evidence="4 5">
    <name type="scientific">Rhizoclosmatium globosum</name>
    <dbReference type="NCBI Taxonomy" id="329046"/>
    <lineage>
        <taxon>Eukaryota</taxon>
        <taxon>Fungi</taxon>
        <taxon>Fungi incertae sedis</taxon>
        <taxon>Chytridiomycota</taxon>
        <taxon>Chytridiomycota incertae sedis</taxon>
        <taxon>Chytridiomycetes</taxon>
        <taxon>Chytridiales</taxon>
        <taxon>Chytriomycetaceae</taxon>
        <taxon>Rhizoclosmatium</taxon>
    </lineage>
</organism>
<proteinExistence type="predicted"/>
<feature type="compositionally biased region" description="Acidic residues" evidence="2">
    <location>
        <begin position="81"/>
        <end position="92"/>
    </location>
</feature>
<comment type="caution">
    <text evidence="4">The sequence shown here is derived from an EMBL/GenBank/DDBJ whole genome shotgun (WGS) entry which is preliminary data.</text>
</comment>
<feature type="compositionally biased region" description="Low complexity" evidence="2">
    <location>
        <begin position="71"/>
        <end position="80"/>
    </location>
</feature>
<dbReference type="Proteomes" id="UP000193642">
    <property type="component" value="Unassembled WGS sequence"/>
</dbReference>
<name>A0A1Y2CL58_9FUNG</name>
<dbReference type="EMBL" id="MCGO01000013">
    <property type="protein sequence ID" value="ORY47761.1"/>
    <property type="molecule type" value="Genomic_DNA"/>
</dbReference>
<dbReference type="SUPFAM" id="SSF47459">
    <property type="entry name" value="HLH, helix-loop-helix DNA-binding domain"/>
    <property type="match status" value="1"/>
</dbReference>
<sequence length="144" mass="15800">MVKNESPLNTKATAASARVQEPFLGPESPTPRTVNHKKSDQRRREALKTSFSRLLAVIPQASPLASPTTVAAHSASPPSLADDDDDDADEMPDGSKAPNRVETMQLTIKYIHSLKEKNDGMDNRINQLRRELDLLRSAASQRGL</sequence>
<dbReference type="PROSITE" id="PS50888">
    <property type="entry name" value="BHLH"/>
    <property type="match status" value="1"/>
</dbReference>
<dbReference type="Gene3D" id="4.10.280.10">
    <property type="entry name" value="Helix-loop-helix DNA-binding domain"/>
    <property type="match status" value="1"/>
</dbReference>
<dbReference type="GO" id="GO:0046983">
    <property type="term" value="F:protein dimerization activity"/>
    <property type="evidence" value="ECO:0007669"/>
    <property type="project" value="InterPro"/>
</dbReference>
<feature type="compositionally biased region" description="Polar residues" evidence="2">
    <location>
        <begin position="1"/>
        <end position="13"/>
    </location>
</feature>
<dbReference type="AlphaFoldDB" id="A0A1Y2CL58"/>
<evidence type="ECO:0000259" key="3">
    <source>
        <dbReference type="PROSITE" id="PS50888"/>
    </source>
</evidence>
<feature type="region of interest" description="Disordered" evidence="2">
    <location>
        <begin position="1"/>
        <end position="46"/>
    </location>
</feature>
<feature type="region of interest" description="Disordered" evidence="2">
    <location>
        <begin position="62"/>
        <end position="102"/>
    </location>
</feature>
<gene>
    <name evidence="4" type="ORF">BCR33DRAFT_764148</name>
</gene>
<protein>
    <recommendedName>
        <fullName evidence="3">BHLH domain-containing protein</fullName>
    </recommendedName>
</protein>
<dbReference type="SMART" id="SM00353">
    <property type="entry name" value="HLH"/>
    <property type="match status" value="1"/>
</dbReference>
<dbReference type="InterPro" id="IPR011598">
    <property type="entry name" value="bHLH_dom"/>
</dbReference>
<dbReference type="Pfam" id="PF00010">
    <property type="entry name" value="HLH"/>
    <property type="match status" value="1"/>
</dbReference>
<dbReference type="OrthoDB" id="2146069at2759"/>
<evidence type="ECO:0000313" key="4">
    <source>
        <dbReference type="EMBL" id="ORY47761.1"/>
    </source>
</evidence>
<accession>A0A1Y2CL58</accession>
<evidence type="ECO:0000256" key="2">
    <source>
        <dbReference type="SAM" id="MobiDB-lite"/>
    </source>
</evidence>
<evidence type="ECO:0000313" key="5">
    <source>
        <dbReference type="Proteomes" id="UP000193642"/>
    </source>
</evidence>